<reference evidence="2" key="1">
    <citation type="journal article" date="2019" name="Nat. Commun.">
        <title>The genome of broomcorn millet.</title>
        <authorList>
            <person name="Zou C."/>
            <person name="Miki D."/>
            <person name="Li D."/>
            <person name="Tang Q."/>
            <person name="Xiao L."/>
            <person name="Rajput S."/>
            <person name="Deng P."/>
            <person name="Jia W."/>
            <person name="Huang R."/>
            <person name="Zhang M."/>
            <person name="Sun Y."/>
            <person name="Hu J."/>
            <person name="Fu X."/>
            <person name="Schnable P.S."/>
            <person name="Li F."/>
            <person name="Zhang H."/>
            <person name="Feng B."/>
            <person name="Zhu X."/>
            <person name="Liu R."/>
            <person name="Schnable J.C."/>
            <person name="Zhu J.-K."/>
            <person name="Zhang H."/>
        </authorList>
    </citation>
    <scope>NUCLEOTIDE SEQUENCE [LARGE SCALE GENOMIC DNA]</scope>
</reference>
<dbReference type="Proteomes" id="UP000275267">
    <property type="component" value="Unassembled WGS sequence"/>
</dbReference>
<protein>
    <submittedName>
        <fullName evidence="1">Uncharacterized protein</fullName>
    </submittedName>
</protein>
<dbReference type="PANTHER" id="PTHR34835">
    <property type="entry name" value="OS07G0283600 PROTEIN-RELATED"/>
    <property type="match status" value="1"/>
</dbReference>
<organism evidence="1 2">
    <name type="scientific">Panicum miliaceum</name>
    <name type="common">Proso millet</name>
    <name type="synonym">Broomcorn millet</name>
    <dbReference type="NCBI Taxonomy" id="4540"/>
    <lineage>
        <taxon>Eukaryota</taxon>
        <taxon>Viridiplantae</taxon>
        <taxon>Streptophyta</taxon>
        <taxon>Embryophyta</taxon>
        <taxon>Tracheophyta</taxon>
        <taxon>Spermatophyta</taxon>
        <taxon>Magnoliopsida</taxon>
        <taxon>Liliopsida</taxon>
        <taxon>Poales</taxon>
        <taxon>Poaceae</taxon>
        <taxon>PACMAD clade</taxon>
        <taxon>Panicoideae</taxon>
        <taxon>Panicodae</taxon>
        <taxon>Paniceae</taxon>
        <taxon>Panicinae</taxon>
        <taxon>Panicum</taxon>
        <taxon>Panicum sect. Panicum</taxon>
    </lineage>
</organism>
<proteinExistence type="predicted"/>
<gene>
    <name evidence="1" type="ORF">C2845_PM04G14930</name>
</gene>
<accession>A0A3L6QSL1</accession>
<evidence type="ECO:0000313" key="2">
    <source>
        <dbReference type="Proteomes" id="UP000275267"/>
    </source>
</evidence>
<comment type="caution">
    <text evidence="1">The sequence shown here is derived from an EMBL/GenBank/DDBJ whole genome shotgun (WGS) entry which is preliminary data.</text>
</comment>
<sequence length="459" mass="52273">MDRYFGTHGKDNRSIKVAKEILERHYDGSMSLDEEDSFRVSFVVYVMSTLLAPGAKYDYDAVDYWDALDVPSLIQTYDWANYVMHRLIDAVVKLKSEMKSANKIPNITRCSLFLQATGPLYLAVVDFETESSHLTGFGGAPLITVIFSIIEPYLRGFSYNTGVDCNLSDLGGSSSENEEVQGSNFFSGIGVLKRYSSAVDGGMSNVVYRPRMQKRPCSRGLDVYSTVPERVGKKPATDIWNAHFIVRRAMCKYYMCVRRLKASACIDLNSLPYDDDSEDDILPRKVRPPLSEPKNPWQLGCEWRLDCSNVPSLLKDIALGDDAFDSKMPCLVHFVPKFIQVKPIALKEQLKGHSEMEMDLFDAIIRRFKQCDDLIYVNQLGVNIGWILYDVPNCKLLLFPFLLEHRWVCYVWRLEDNTIIVFDPSRSFVPSVYLDNSHGHITLALKKAMRDVAENYFIG</sequence>
<evidence type="ECO:0000313" key="1">
    <source>
        <dbReference type="EMBL" id="RLM86817.1"/>
    </source>
</evidence>
<keyword evidence="2" id="KW-1185">Reference proteome</keyword>
<dbReference type="OrthoDB" id="694371at2759"/>
<dbReference type="EMBL" id="PQIB02000011">
    <property type="protein sequence ID" value="RLM86817.1"/>
    <property type="molecule type" value="Genomic_DNA"/>
</dbReference>
<dbReference type="PANTHER" id="PTHR34835:SF69">
    <property type="entry name" value="UBIQUITIN-LIKE PROTEASE FAMILY PROFILE DOMAIN-CONTAINING PROTEIN"/>
    <property type="match status" value="1"/>
</dbReference>
<name>A0A3L6QSL1_PANMI</name>
<dbReference type="AlphaFoldDB" id="A0A3L6QSL1"/>